<dbReference type="SMART" id="SM00184">
    <property type="entry name" value="RING"/>
    <property type="match status" value="1"/>
</dbReference>
<dbReference type="SUPFAM" id="SSF57850">
    <property type="entry name" value="RING/U-box"/>
    <property type="match status" value="1"/>
</dbReference>
<keyword evidence="2 4" id="KW-0863">Zinc-finger</keyword>
<evidence type="ECO:0000256" key="4">
    <source>
        <dbReference type="PROSITE-ProRule" id="PRU00175"/>
    </source>
</evidence>
<sequence length="203" mass="22346">MISKMATTIPADLICSVCMEVYGPANLPVCLPGCGHSYCRLCLVQLARHYANVFPCPSCRVVHRGGAVDKLTVNYALLNVAQQLGRRSEIMTQASSSSEQSDTTQATGGMSEVNESSSPTSSLQPEQVDQPIYWLEWRQINSYTPPRRIISHQEQITEPVTPSSSETEEEQLDQGSSSNHPRIKKNLNKIATKGISLLVRIID</sequence>
<dbReference type="Gene3D" id="3.30.40.10">
    <property type="entry name" value="Zinc/RING finger domain, C3HC4 (zinc finger)"/>
    <property type="match status" value="1"/>
</dbReference>
<keyword evidence="3" id="KW-0862">Zinc</keyword>
<dbReference type="Pfam" id="PF13445">
    <property type="entry name" value="zf-RING_UBOX"/>
    <property type="match status" value="1"/>
</dbReference>
<evidence type="ECO:0000256" key="1">
    <source>
        <dbReference type="ARBA" id="ARBA00022723"/>
    </source>
</evidence>
<feature type="compositionally biased region" description="Low complexity" evidence="5">
    <location>
        <begin position="111"/>
        <end position="122"/>
    </location>
</feature>
<dbReference type="InterPro" id="IPR017907">
    <property type="entry name" value="Znf_RING_CS"/>
</dbReference>
<proteinExistence type="predicted"/>
<feature type="domain" description="RING-type" evidence="6">
    <location>
        <begin position="15"/>
        <end position="60"/>
    </location>
</feature>
<evidence type="ECO:0000259" key="6">
    <source>
        <dbReference type="PROSITE" id="PS50089"/>
    </source>
</evidence>
<accession>A0AAV2Q6S4</accession>
<evidence type="ECO:0000313" key="7">
    <source>
        <dbReference type="EMBL" id="CAL4069919.1"/>
    </source>
</evidence>
<dbReference type="InterPro" id="IPR001841">
    <property type="entry name" value="Znf_RING"/>
</dbReference>
<dbReference type="InterPro" id="IPR052667">
    <property type="entry name" value="E3_ubiquitin-ligase_RING"/>
</dbReference>
<dbReference type="PANTHER" id="PTHR47156:SF10">
    <property type="entry name" value="E3 UBIQUITIN-PROTEIN LIGASE TRIM-21-RELATED"/>
    <property type="match status" value="1"/>
</dbReference>
<dbReference type="AlphaFoldDB" id="A0AAV2Q6S4"/>
<keyword evidence="8" id="KW-1185">Reference proteome</keyword>
<evidence type="ECO:0000256" key="2">
    <source>
        <dbReference type="ARBA" id="ARBA00022771"/>
    </source>
</evidence>
<organism evidence="7 8">
    <name type="scientific">Meganyctiphanes norvegica</name>
    <name type="common">Northern krill</name>
    <name type="synonym">Thysanopoda norvegica</name>
    <dbReference type="NCBI Taxonomy" id="48144"/>
    <lineage>
        <taxon>Eukaryota</taxon>
        <taxon>Metazoa</taxon>
        <taxon>Ecdysozoa</taxon>
        <taxon>Arthropoda</taxon>
        <taxon>Crustacea</taxon>
        <taxon>Multicrustacea</taxon>
        <taxon>Malacostraca</taxon>
        <taxon>Eumalacostraca</taxon>
        <taxon>Eucarida</taxon>
        <taxon>Euphausiacea</taxon>
        <taxon>Euphausiidae</taxon>
        <taxon>Meganyctiphanes</taxon>
    </lineage>
</organism>
<keyword evidence="1" id="KW-0479">Metal-binding</keyword>
<comment type="caution">
    <text evidence="7">The sequence shown here is derived from an EMBL/GenBank/DDBJ whole genome shotgun (WGS) entry which is preliminary data.</text>
</comment>
<dbReference type="PROSITE" id="PS50089">
    <property type="entry name" value="ZF_RING_2"/>
    <property type="match status" value="1"/>
</dbReference>
<dbReference type="InterPro" id="IPR013083">
    <property type="entry name" value="Znf_RING/FYVE/PHD"/>
</dbReference>
<feature type="region of interest" description="Disordered" evidence="5">
    <location>
        <begin position="155"/>
        <end position="185"/>
    </location>
</feature>
<dbReference type="PANTHER" id="PTHR47156">
    <property type="entry name" value="PROTEIN CBG20824"/>
    <property type="match status" value="1"/>
</dbReference>
<dbReference type="EMBL" id="CAXKWB010003710">
    <property type="protein sequence ID" value="CAL4069919.1"/>
    <property type="molecule type" value="Genomic_DNA"/>
</dbReference>
<gene>
    <name evidence="7" type="ORF">MNOR_LOCUS8126</name>
</gene>
<dbReference type="GO" id="GO:0008270">
    <property type="term" value="F:zinc ion binding"/>
    <property type="evidence" value="ECO:0007669"/>
    <property type="project" value="UniProtKB-KW"/>
</dbReference>
<evidence type="ECO:0000256" key="5">
    <source>
        <dbReference type="SAM" id="MobiDB-lite"/>
    </source>
</evidence>
<feature type="compositionally biased region" description="Polar residues" evidence="5">
    <location>
        <begin position="90"/>
        <end position="108"/>
    </location>
</feature>
<reference evidence="7 8" key="1">
    <citation type="submission" date="2024-05" db="EMBL/GenBank/DDBJ databases">
        <authorList>
            <person name="Wallberg A."/>
        </authorList>
    </citation>
    <scope>NUCLEOTIDE SEQUENCE [LARGE SCALE GENOMIC DNA]</scope>
</reference>
<protein>
    <recommendedName>
        <fullName evidence="6">RING-type domain-containing protein</fullName>
    </recommendedName>
</protein>
<evidence type="ECO:0000313" key="8">
    <source>
        <dbReference type="Proteomes" id="UP001497623"/>
    </source>
</evidence>
<evidence type="ECO:0000256" key="3">
    <source>
        <dbReference type="ARBA" id="ARBA00022833"/>
    </source>
</evidence>
<name>A0AAV2Q6S4_MEGNR</name>
<feature type="region of interest" description="Disordered" evidence="5">
    <location>
        <begin position="89"/>
        <end position="127"/>
    </location>
</feature>
<dbReference type="InterPro" id="IPR027370">
    <property type="entry name" value="Znf-RING_euk"/>
</dbReference>
<dbReference type="Proteomes" id="UP001497623">
    <property type="component" value="Unassembled WGS sequence"/>
</dbReference>
<dbReference type="PROSITE" id="PS00518">
    <property type="entry name" value="ZF_RING_1"/>
    <property type="match status" value="1"/>
</dbReference>